<dbReference type="RefSeq" id="WP_364594081.1">
    <property type="nucleotide sequence ID" value="NZ_JBFAQK010000019.1"/>
</dbReference>
<dbReference type="GO" id="GO:0004519">
    <property type="term" value="F:endonuclease activity"/>
    <property type="evidence" value="ECO:0007669"/>
    <property type="project" value="UniProtKB-KW"/>
</dbReference>
<dbReference type="Gene3D" id="3.60.10.10">
    <property type="entry name" value="Endonuclease/exonuclease/phosphatase"/>
    <property type="match status" value="1"/>
</dbReference>
<keyword evidence="3" id="KW-0378">Hydrolase</keyword>
<evidence type="ECO:0000256" key="1">
    <source>
        <dbReference type="SAM" id="Phobius"/>
    </source>
</evidence>
<gene>
    <name evidence="3" type="ORF">AB0K36_16255</name>
</gene>
<dbReference type="SUPFAM" id="SSF56219">
    <property type="entry name" value="DNase I-like"/>
    <property type="match status" value="1"/>
</dbReference>
<sequence>METSDATGVHLEEAMVLGRGTLLLAGAAIVACMVLLGPSTPSGALFARSLPVEAAKDVVPGRVMTWNICNPCDARNVDRAAEIATYAPQVIGLQEACVRDVEGIRDHLARRHGLVYHVAYGTVLRNWGRCGGAPWSPGAYGQAILSAAPMTDRVSVEYPDGGSEDRGYVAVTTTVGGKPTRVFNTHLAQRRQEAVRAGQVDVLAADVDRHDRAIVLGDFNAVPDAPELTGMWALAADTDRHCPPSSAGTCEPTTDWRSKFDYIFLRGIASLEHGVHPTPHSDHHLLHADLDPTRGEGIQQALPTSVAFTASRPSADRQGG</sequence>
<evidence type="ECO:0000259" key="2">
    <source>
        <dbReference type="Pfam" id="PF03372"/>
    </source>
</evidence>
<name>A0ABV3HUS4_9ACTN</name>
<dbReference type="Proteomes" id="UP001552521">
    <property type="component" value="Unassembled WGS sequence"/>
</dbReference>
<protein>
    <submittedName>
        <fullName evidence="3">Endonuclease/exonuclease/phosphatase family protein</fullName>
    </submittedName>
</protein>
<keyword evidence="3" id="KW-0540">Nuclease</keyword>
<dbReference type="Pfam" id="PF03372">
    <property type="entry name" value="Exo_endo_phos"/>
    <property type="match status" value="1"/>
</dbReference>
<keyword evidence="1" id="KW-1133">Transmembrane helix</keyword>
<evidence type="ECO:0000313" key="4">
    <source>
        <dbReference type="Proteomes" id="UP001552521"/>
    </source>
</evidence>
<proteinExistence type="predicted"/>
<comment type="caution">
    <text evidence="3">The sequence shown here is derived from an EMBL/GenBank/DDBJ whole genome shotgun (WGS) entry which is preliminary data.</text>
</comment>
<keyword evidence="4" id="KW-1185">Reference proteome</keyword>
<dbReference type="EMBL" id="JBFAQK010000019">
    <property type="protein sequence ID" value="MEV4682322.1"/>
    <property type="molecule type" value="Genomic_DNA"/>
</dbReference>
<evidence type="ECO:0000313" key="3">
    <source>
        <dbReference type="EMBL" id="MEV4682322.1"/>
    </source>
</evidence>
<dbReference type="PANTHER" id="PTHR14859:SF15">
    <property type="entry name" value="ENDONUCLEASE_EXONUCLEASE_PHOSPHATASE DOMAIN-CONTAINING PROTEIN"/>
    <property type="match status" value="1"/>
</dbReference>
<dbReference type="InterPro" id="IPR005135">
    <property type="entry name" value="Endo/exonuclease/phosphatase"/>
</dbReference>
<feature type="transmembrane region" description="Helical" evidence="1">
    <location>
        <begin position="20"/>
        <end position="38"/>
    </location>
</feature>
<organism evidence="3 4">
    <name type="scientific">Streptomyces kurssanovii</name>
    <dbReference type="NCBI Taxonomy" id="67312"/>
    <lineage>
        <taxon>Bacteria</taxon>
        <taxon>Bacillati</taxon>
        <taxon>Actinomycetota</taxon>
        <taxon>Actinomycetes</taxon>
        <taxon>Kitasatosporales</taxon>
        <taxon>Streptomycetaceae</taxon>
        <taxon>Streptomyces</taxon>
    </lineage>
</organism>
<keyword evidence="3" id="KW-0255">Endonuclease</keyword>
<keyword evidence="1" id="KW-0812">Transmembrane</keyword>
<dbReference type="InterPro" id="IPR051916">
    <property type="entry name" value="GPI-anchor_lipid_remodeler"/>
</dbReference>
<dbReference type="InterPro" id="IPR036691">
    <property type="entry name" value="Endo/exonu/phosph_ase_sf"/>
</dbReference>
<accession>A0ABV3HUS4</accession>
<keyword evidence="1" id="KW-0472">Membrane</keyword>
<dbReference type="PANTHER" id="PTHR14859">
    <property type="entry name" value="CALCOFLUOR WHITE HYPERSENSITIVE PROTEIN PRECURSOR"/>
    <property type="match status" value="1"/>
</dbReference>
<reference evidence="3 4" key="1">
    <citation type="submission" date="2024-06" db="EMBL/GenBank/DDBJ databases">
        <title>The Natural Products Discovery Center: Release of the First 8490 Sequenced Strains for Exploring Actinobacteria Biosynthetic Diversity.</title>
        <authorList>
            <person name="Kalkreuter E."/>
            <person name="Kautsar S.A."/>
            <person name="Yang D."/>
            <person name="Bader C.D."/>
            <person name="Teijaro C.N."/>
            <person name="Fluegel L."/>
            <person name="Davis C.M."/>
            <person name="Simpson J.R."/>
            <person name="Lauterbach L."/>
            <person name="Steele A.D."/>
            <person name="Gui C."/>
            <person name="Meng S."/>
            <person name="Li G."/>
            <person name="Viehrig K."/>
            <person name="Ye F."/>
            <person name="Su P."/>
            <person name="Kiefer A.F."/>
            <person name="Nichols A."/>
            <person name="Cepeda A.J."/>
            <person name="Yan W."/>
            <person name="Fan B."/>
            <person name="Jiang Y."/>
            <person name="Adhikari A."/>
            <person name="Zheng C.-J."/>
            <person name="Schuster L."/>
            <person name="Cowan T.M."/>
            <person name="Smanski M.J."/>
            <person name="Chevrette M.G."/>
            <person name="De Carvalho L.P.S."/>
            <person name="Shen B."/>
        </authorList>
    </citation>
    <scope>NUCLEOTIDE SEQUENCE [LARGE SCALE GENOMIC DNA]</scope>
    <source>
        <strain evidence="3 4">NPDC049344</strain>
    </source>
</reference>
<feature type="domain" description="Endonuclease/exonuclease/phosphatase" evidence="2">
    <location>
        <begin position="64"/>
        <end position="283"/>
    </location>
</feature>